<dbReference type="AlphaFoldDB" id="A0A5B7D276"/>
<organism evidence="2 3">
    <name type="scientific">Portunus trituberculatus</name>
    <name type="common">Swimming crab</name>
    <name type="synonym">Neptunus trituberculatus</name>
    <dbReference type="NCBI Taxonomy" id="210409"/>
    <lineage>
        <taxon>Eukaryota</taxon>
        <taxon>Metazoa</taxon>
        <taxon>Ecdysozoa</taxon>
        <taxon>Arthropoda</taxon>
        <taxon>Crustacea</taxon>
        <taxon>Multicrustacea</taxon>
        <taxon>Malacostraca</taxon>
        <taxon>Eumalacostraca</taxon>
        <taxon>Eucarida</taxon>
        <taxon>Decapoda</taxon>
        <taxon>Pleocyemata</taxon>
        <taxon>Brachyura</taxon>
        <taxon>Eubrachyura</taxon>
        <taxon>Portunoidea</taxon>
        <taxon>Portunidae</taxon>
        <taxon>Portuninae</taxon>
        <taxon>Portunus</taxon>
    </lineage>
</organism>
<evidence type="ECO:0000313" key="2">
    <source>
        <dbReference type="EMBL" id="MPC15425.1"/>
    </source>
</evidence>
<keyword evidence="1" id="KW-1133">Transmembrane helix</keyword>
<accession>A0A5B7D276</accession>
<dbReference type="OrthoDB" id="20772at2759"/>
<evidence type="ECO:0000313" key="3">
    <source>
        <dbReference type="Proteomes" id="UP000324222"/>
    </source>
</evidence>
<keyword evidence="1" id="KW-0472">Membrane</keyword>
<dbReference type="Proteomes" id="UP000324222">
    <property type="component" value="Unassembled WGS sequence"/>
</dbReference>
<reference evidence="2 3" key="1">
    <citation type="submission" date="2019-05" db="EMBL/GenBank/DDBJ databases">
        <title>Another draft genome of Portunus trituberculatus and its Hox gene families provides insights of decapod evolution.</title>
        <authorList>
            <person name="Jeong J.-H."/>
            <person name="Song I."/>
            <person name="Kim S."/>
            <person name="Choi T."/>
            <person name="Kim D."/>
            <person name="Ryu S."/>
            <person name="Kim W."/>
        </authorList>
    </citation>
    <scope>NUCLEOTIDE SEQUENCE [LARGE SCALE GENOMIC DNA]</scope>
    <source>
        <tissue evidence="2">Muscle</tissue>
    </source>
</reference>
<dbReference type="EMBL" id="VSRR010000427">
    <property type="protein sequence ID" value="MPC15425.1"/>
    <property type="molecule type" value="Genomic_DNA"/>
</dbReference>
<keyword evidence="1" id="KW-0812">Transmembrane</keyword>
<keyword evidence="3" id="KW-1185">Reference proteome</keyword>
<proteinExistence type="predicted"/>
<comment type="caution">
    <text evidence="2">The sequence shown here is derived from an EMBL/GenBank/DDBJ whole genome shotgun (WGS) entry which is preliminary data.</text>
</comment>
<feature type="transmembrane region" description="Helical" evidence="1">
    <location>
        <begin position="67"/>
        <end position="100"/>
    </location>
</feature>
<feature type="transmembrane region" description="Helical" evidence="1">
    <location>
        <begin position="40"/>
        <end position="60"/>
    </location>
</feature>
<evidence type="ECO:0000256" key="1">
    <source>
        <dbReference type="SAM" id="Phobius"/>
    </source>
</evidence>
<name>A0A5B7D276_PORTR</name>
<gene>
    <name evidence="2" type="ORF">E2C01_008217</name>
</gene>
<sequence>MDATTSFGRKKVILRGQAMNDSLCGETQKWRPERFQDDDVFIIVISFLGGFIGSLGCFFVEKFRTLLLLLFHIELFKAIILILMADGAPVTILITISVMVSRESSGNSTRLSMDVANLPLTPFGMKHNGSPRKLTSPATNRLLGNLQF</sequence>
<protein>
    <submittedName>
        <fullName evidence="2">Uncharacterized protein</fullName>
    </submittedName>
</protein>